<dbReference type="OrthoDB" id="9801421at2"/>
<feature type="domain" description="Peptidase S9A N-terminal" evidence="10">
    <location>
        <begin position="8"/>
        <end position="412"/>
    </location>
</feature>
<dbReference type="EC" id="3.4.21.26" evidence="3"/>
<reference evidence="11 12" key="1">
    <citation type="submission" date="2018-03" db="EMBL/GenBank/DDBJ databases">
        <authorList>
            <person name="Keele B.F."/>
        </authorList>
    </citation>
    <scope>NUCLEOTIDE SEQUENCE [LARGE SCALE GENOMIC DNA]</scope>
    <source>
        <strain evidence="11 12">YL28-9</strain>
    </source>
</reference>
<dbReference type="InterPro" id="IPR001375">
    <property type="entry name" value="Peptidase_S9_cat"/>
</dbReference>
<organism evidence="11 12">
    <name type="scientific">Pedobacter yulinensis</name>
    <dbReference type="NCBI Taxonomy" id="2126353"/>
    <lineage>
        <taxon>Bacteria</taxon>
        <taxon>Pseudomonadati</taxon>
        <taxon>Bacteroidota</taxon>
        <taxon>Sphingobacteriia</taxon>
        <taxon>Sphingobacteriales</taxon>
        <taxon>Sphingobacteriaceae</taxon>
        <taxon>Pedobacter</taxon>
    </lineage>
</organism>
<comment type="catalytic activity">
    <reaction evidence="1">
        <text>Hydrolysis of Pro-|-Xaa &gt;&gt; Ala-|-Xaa in oligopeptides.</text>
        <dbReference type="EC" id="3.4.21.26"/>
    </reaction>
</comment>
<keyword evidence="4" id="KW-0645">Protease</keyword>
<dbReference type="PANTHER" id="PTHR42881:SF2">
    <property type="entry name" value="PROLYL ENDOPEPTIDASE"/>
    <property type="match status" value="1"/>
</dbReference>
<dbReference type="PRINTS" id="PR00862">
    <property type="entry name" value="PROLIGOPTASE"/>
</dbReference>
<evidence type="ECO:0000256" key="2">
    <source>
        <dbReference type="ARBA" id="ARBA00005228"/>
    </source>
</evidence>
<dbReference type="EMBL" id="PYLS01000005">
    <property type="protein sequence ID" value="PST83816.1"/>
    <property type="molecule type" value="Genomic_DNA"/>
</dbReference>
<dbReference type="InterPro" id="IPR051167">
    <property type="entry name" value="Prolyl_oligopep/macrocyclase"/>
</dbReference>
<feature type="domain" description="Peptidase S9 prolyl oligopeptidase catalytic" evidence="9">
    <location>
        <begin position="470"/>
        <end position="682"/>
    </location>
</feature>
<dbReference type="SUPFAM" id="SSF53474">
    <property type="entry name" value="alpha/beta-Hydrolases"/>
    <property type="match status" value="1"/>
</dbReference>
<dbReference type="GO" id="GO:0005829">
    <property type="term" value="C:cytosol"/>
    <property type="evidence" value="ECO:0007669"/>
    <property type="project" value="TreeGrafter"/>
</dbReference>
<comment type="similarity">
    <text evidence="2">Belongs to the peptidase S9A family.</text>
</comment>
<name>A0A2T3HN14_9SPHI</name>
<keyword evidence="12" id="KW-1185">Reference proteome</keyword>
<dbReference type="GO" id="GO:0006508">
    <property type="term" value="P:proteolysis"/>
    <property type="evidence" value="ECO:0007669"/>
    <property type="project" value="UniProtKB-KW"/>
</dbReference>
<dbReference type="InterPro" id="IPR029058">
    <property type="entry name" value="AB_hydrolase_fold"/>
</dbReference>
<evidence type="ECO:0000256" key="8">
    <source>
        <dbReference type="ARBA" id="ARBA00081187"/>
    </source>
</evidence>
<dbReference type="GO" id="GO:0004252">
    <property type="term" value="F:serine-type endopeptidase activity"/>
    <property type="evidence" value="ECO:0007669"/>
    <property type="project" value="UniProtKB-EC"/>
</dbReference>
<evidence type="ECO:0000256" key="4">
    <source>
        <dbReference type="ARBA" id="ARBA00022670"/>
    </source>
</evidence>
<evidence type="ECO:0000313" key="12">
    <source>
        <dbReference type="Proteomes" id="UP000240912"/>
    </source>
</evidence>
<dbReference type="InterPro" id="IPR002471">
    <property type="entry name" value="Pept_S9_AS"/>
</dbReference>
<dbReference type="AlphaFoldDB" id="A0A2T3HN14"/>
<comment type="caution">
    <text evidence="11">The sequence shown here is derived from an EMBL/GenBank/DDBJ whole genome shotgun (WGS) entry which is preliminary data.</text>
</comment>
<evidence type="ECO:0000313" key="11">
    <source>
        <dbReference type="EMBL" id="PST83816.1"/>
    </source>
</evidence>
<accession>A0A2T3HN14</accession>
<dbReference type="InterPro" id="IPR002470">
    <property type="entry name" value="Peptidase_S9A"/>
</dbReference>
<evidence type="ECO:0000256" key="5">
    <source>
        <dbReference type="ARBA" id="ARBA00022801"/>
    </source>
</evidence>
<dbReference type="InterPro" id="IPR023302">
    <property type="entry name" value="Pept_S9A_N"/>
</dbReference>
<dbReference type="FunFam" id="3.40.50.1820:FF:000005">
    <property type="entry name" value="Prolyl endopeptidase"/>
    <property type="match status" value="1"/>
</dbReference>
<dbReference type="GO" id="GO:0070012">
    <property type="term" value="F:oligopeptidase activity"/>
    <property type="evidence" value="ECO:0007669"/>
    <property type="project" value="TreeGrafter"/>
</dbReference>
<dbReference type="Gene3D" id="3.40.50.1820">
    <property type="entry name" value="alpha/beta hydrolase"/>
    <property type="match status" value="1"/>
</dbReference>
<dbReference type="Pfam" id="PF02897">
    <property type="entry name" value="Peptidase_S9_N"/>
    <property type="match status" value="1"/>
</dbReference>
<keyword evidence="5" id="KW-0378">Hydrolase</keyword>
<gene>
    <name evidence="11" type="ORF">C7T94_11575</name>
</gene>
<evidence type="ECO:0000259" key="9">
    <source>
        <dbReference type="Pfam" id="PF00326"/>
    </source>
</evidence>
<evidence type="ECO:0000256" key="6">
    <source>
        <dbReference type="ARBA" id="ARBA00022825"/>
    </source>
</evidence>
<evidence type="ECO:0000259" key="10">
    <source>
        <dbReference type="Pfam" id="PF02897"/>
    </source>
</evidence>
<dbReference type="Pfam" id="PF00326">
    <property type="entry name" value="Peptidase_S9"/>
    <property type="match status" value="1"/>
</dbReference>
<dbReference type="PROSITE" id="PS00708">
    <property type="entry name" value="PRO_ENDOPEP_SER"/>
    <property type="match status" value="1"/>
</dbReference>
<dbReference type="Gene3D" id="2.130.10.120">
    <property type="entry name" value="Prolyl oligopeptidase, N-terminal domain"/>
    <property type="match status" value="1"/>
</dbReference>
<evidence type="ECO:0000256" key="3">
    <source>
        <dbReference type="ARBA" id="ARBA00011897"/>
    </source>
</evidence>
<sequence>MPQRLTYPATKKNDHADNYFGTTIADPYRWLENDHAADTAAWVKAQNAITDAYLDQIPFRGRILSRLVELSDYPRESAARRAGRWLFFSRNSGLQNQAVLYVQDGAEGKAEVLIDPNQLSEDGTIAIQATAFSKNQRYFAYSVAASGSDWQEILVLDFQRRELLADRIEHVKFSGISWAGDDGFYYSGYEQPRDEKTKFSAVSTHQRVYYHRIGTAQTEDLLIYEDRDHPLRYVDASLTEDERFLVLHIAEGTDGTEIRVRDLQDPHSSGFRTVVAGFDTNAAIIGNVGDKLILQTNAAAPRFRVVLMDPRKPDTADWSTLIPEATETLTDVATGGGKLFVSYLKDASTLVQQHRLDGTLEHQISLPGPGTAAGFGCRAHEDYFFYTFTSFTYPATVFRYDIATGLSALYKSPELRFDPEAFETKQVFYPSKDGTLVPMFITGKKGIELDGNNPTMLYAYGGFNINLTPAFSSSNIVWLEQGGIYCVANLRGGGEYGEDWHQAGMLDRKQNVFDDFIAAAEYLIAEKYTRPEKLAIRGGSNGGLLVGACMTQRPELFAAAIPQVGVLDMLRYHKFTVGWGWVVEYGSSDTEAQFRYLLSYSPLHNLRSGTCYPATLITTADHDDRVVPAHSFKFAAALQEAQGCAAPALIRIDIRAGHGAGKPTAKLIDEMADIWSFVWANTGGIVVQPLQEPPGNTKSLH</sequence>
<dbReference type="SUPFAM" id="SSF50993">
    <property type="entry name" value="Peptidase/esterase 'gauge' domain"/>
    <property type="match status" value="1"/>
</dbReference>
<dbReference type="Proteomes" id="UP000240912">
    <property type="component" value="Unassembled WGS sequence"/>
</dbReference>
<evidence type="ECO:0000256" key="1">
    <source>
        <dbReference type="ARBA" id="ARBA00001070"/>
    </source>
</evidence>
<dbReference type="PANTHER" id="PTHR42881">
    <property type="entry name" value="PROLYL ENDOPEPTIDASE"/>
    <property type="match status" value="1"/>
</dbReference>
<proteinExistence type="inferred from homology"/>
<protein>
    <recommendedName>
        <fullName evidence="3">prolyl oligopeptidase</fullName>
        <ecNumber evidence="3">3.4.21.26</ecNumber>
    </recommendedName>
    <alternativeName>
        <fullName evidence="8">Proline-specific endopeptidase</fullName>
    </alternativeName>
</protein>
<comment type="function">
    <text evidence="7">Cleaves peptide bonds on the C-terminal side of prolyl residues within peptides that are up to approximately 30 amino acids long. Has an absolute requirement for an X-Pro bond in the trans configuration immediately preceding the Pro-Y scissible bond.</text>
</comment>
<keyword evidence="6" id="KW-0720">Serine protease</keyword>
<evidence type="ECO:0000256" key="7">
    <source>
        <dbReference type="ARBA" id="ARBA00060121"/>
    </source>
</evidence>